<dbReference type="PANTHER" id="PTHR23422:SF11">
    <property type="entry name" value="DIPEPTIDYL PEPTIDASE 3"/>
    <property type="match status" value="1"/>
</dbReference>
<reference evidence="3 4" key="1">
    <citation type="submission" date="2015-09" db="EMBL/GenBank/DDBJ databases">
        <authorList>
            <consortium name="Pathogen Informatics"/>
        </authorList>
    </citation>
    <scope>NUCLEOTIDE SEQUENCE [LARGE SCALE GENOMIC DNA]</scope>
    <source>
        <strain evidence="3 4">2789STDY5608791</strain>
    </source>
</reference>
<protein>
    <submittedName>
        <fullName evidence="3">Peptidase 3</fullName>
        <ecNumber evidence="3">3.4.14.4</ecNumber>
    </submittedName>
</protein>
<organism evidence="3 4">
    <name type="scientific">Bacteroides uniformis</name>
    <dbReference type="NCBI Taxonomy" id="820"/>
    <lineage>
        <taxon>Bacteria</taxon>
        <taxon>Pseudomonadati</taxon>
        <taxon>Bacteroidota</taxon>
        <taxon>Bacteroidia</taxon>
        <taxon>Bacteroidales</taxon>
        <taxon>Bacteroidaceae</taxon>
        <taxon>Bacteroides</taxon>
    </lineage>
</organism>
<evidence type="ECO:0000256" key="1">
    <source>
        <dbReference type="ARBA" id="ARBA00022723"/>
    </source>
</evidence>
<dbReference type="EC" id="3.4.14.4" evidence="3"/>
<keyword evidence="1" id="KW-0479">Metal-binding</keyword>
<dbReference type="Gene3D" id="3.30.540.30">
    <property type="match status" value="2"/>
</dbReference>
<dbReference type="AlphaFoldDB" id="A0A174KVU5"/>
<gene>
    <name evidence="3" type="ORF">ERS417307_03204</name>
</gene>
<evidence type="ECO:0000313" key="4">
    <source>
        <dbReference type="Proteomes" id="UP000095419"/>
    </source>
</evidence>
<dbReference type="Proteomes" id="UP000095419">
    <property type="component" value="Unassembled WGS sequence"/>
</dbReference>
<keyword evidence="2 3" id="KW-0378">Hydrolase</keyword>
<dbReference type="InterPro" id="IPR039461">
    <property type="entry name" value="Peptidase_M49"/>
</dbReference>
<dbReference type="GO" id="GO:0046872">
    <property type="term" value="F:metal ion binding"/>
    <property type="evidence" value="ECO:0007669"/>
    <property type="project" value="UniProtKB-KW"/>
</dbReference>
<dbReference type="PANTHER" id="PTHR23422">
    <property type="entry name" value="DIPEPTIDYL PEPTIDASE III-RELATED"/>
    <property type="match status" value="1"/>
</dbReference>
<name>A0A174KVU5_BACUN</name>
<evidence type="ECO:0000256" key="2">
    <source>
        <dbReference type="ARBA" id="ARBA00022801"/>
    </source>
</evidence>
<sequence>MVTALSLLTACGGNPKTTAEAEKFDYTVEQFADLQILRYRVPGFEDLSLKQKELVYYLTEAALQGRDILFDQNGKYNLTIRRMLEAVYTGYKGDKNTPDFKAMEVYLKRVWFSNGIHHHYGSEKFVPGFTPEFFRQAVQSVDAATLPLAEGQTVEQLCEEVFPVIFDPTVMPKRVNQAAGEDLVLTSACNYYDGVTQQEAEDFYNALKNPQDETPVSYGLNSRLVKEDGKIQEKVWKVGGLYGQALEKIVYWLKKAEGVAETPEQKAVIAKLMEFYETGDLKTFDEYAILWVKDLNSRIDFVNGFTESYGDPLGMKASWESLVNFKDLEATQRTELISGNAQWFEDHSPVDGQFKKEKVKGVSAKVITAAILAGDLYPATAIGINLPNANWIRSHHGSKSVTIGNITDAYNKAAHGNGFNEEFVYSDAELQLIDKYADVTDELHTDLHECLGHGSGKLLPGVDPDALKAYGSTIEEARADLFGLYYVADPKLVELGLTPSADAYKAQYYTYLMNGLMTQLVRIEPGNNVEEAHMRNRQLIARWVYEKGAAEKVVELVKKDGKTYVVINDYEKVRDLFGRLLAEIQRIKSTGDYAGAHDLVEAYAVKVDPALHAEVLERYKKLNLAPYKGFVNPKYEVVTDADGTITDVTVTYDEGYAEQMLRYSKDYSTLPSVNK</sequence>
<dbReference type="GO" id="GO:0008239">
    <property type="term" value="F:dipeptidyl-peptidase activity"/>
    <property type="evidence" value="ECO:0007669"/>
    <property type="project" value="UniProtKB-EC"/>
</dbReference>
<dbReference type="EMBL" id="CYZF01000009">
    <property type="protein sequence ID" value="CUP16324.1"/>
    <property type="molecule type" value="Genomic_DNA"/>
</dbReference>
<evidence type="ECO:0000313" key="3">
    <source>
        <dbReference type="EMBL" id="CUP16324.1"/>
    </source>
</evidence>
<proteinExistence type="predicted"/>
<accession>A0A174KVU5</accession>
<dbReference type="Pfam" id="PF03571">
    <property type="entry name" value="Peptidase_M49"/>
    <property type="match status" value="2"/>
</dbReference>